<evidence type="ECO:0000313" key="2">
    <source>
        <dbReference type="EMBL" id="GMQ33546.1"/>
    </source>
</evidence>
<accession>A0ABQ6Q038</accession>
<keyword evidence="3" id="KW-1185">Reference proteome</keyword>
<keyword evidence="1" id="KW-0732">Signal</keyword>
<feature type="signal peptide" evidence="1">
    <location>
        <begin position="1"/>
        <end position="20"/>
    </location>
</feature>
<organism evidence="2 3">
    <name type="scientific">Algoriphagus taiwanensis</name>
    <dbReference type="NCBI Taxonomy" id="1445656"/>
    <lineage>
        <taxon>Bacteria</taxon>
        <taxon>Pseudomonadati</taxon>
        <taxon>Bacteroidota</taxon>
        <taxon>Cytophagia</taxon>
        <taxon>Cytophagales</taxon>
        <taxon>Cyclobacteriaceae</taxon>
        <taxon>Algoriphagus</taxon>
    </lineage>
</organism>
<reference evidence="2 3" key="1">
    <citation type="submission" date="2023-08" db="EMBL/GenBank/DDBJ databases">
        <title>Draft genome sequence of Algoriphagus taiwanensis.</title>
        <authorList>
            <person name="Takatani N."/>
            <person name="Hosokawa M."/>
            <person name="Sawabe T."/>
        </authorList>
    </citation>
    <scope>NUCLEOTIDE SEQUENCE [LARGE SCALE GENOMIC DNA]</scope>
    <source>
        <strain evidence="2 3">JCM 19755</strain>
    </source>
</reference>
<dbReference type="RefSeq" id="WP_338228344.1">
    <property type="nucleotide sequence ID" value="NZ_BTPE01000005.1"/>
</dbReference>
<evidence type="ECO:0000256" key="1">
    <source>
        <dbReference type="SAM" id="SignalP"/>
    </source>
</evidence>
<dbReference type="Proteomes" id="UP001307705">
    <property type="component" value="Unassembled WGS sequence"/>
</dbReference>
<dbReference type="EMBL" id="BTPE01000005">
    <property type="protein sequence ID" value="GMQ33546.1"/>
    <property type="molecule type" value="Genomic_DNA"/>
</dbReference>
<sequence>MRKTLLFILMISLSLSSLRAQDNPETLFDGKISLSGLGLFVDPGFQATQIAGENTGFFLFRGGLTFGDKLSLGGFYGQMTNDIRPASFENILPPRAHVDSYQAGGFIEYTLQASKMIHFTFPVAFGIIEMEVDEEGRDFDYEETKTFFVEPGAQVEINLHRFARLHAGMGYRVMAGTVEDFPGVPDAGNALTFQIGLKMGVFNINQLKNK</sequence>
<protein>
    <recommendedName>
        <fullName evidence="4">Outer membrane protein beta-barrel domain-containing protein</fullName>
    </recommendedName>
</protein>
<name>A0ABQ6Q038_9BACT</name>
<feature type="chain" id="PRO_5046421114" description="Outer membrane protein beta-barrel domain-containing protein" evidence="1">
    <location>
        <begin position="21"/>
        <end position="210"/>
    </location>
</feature>
<comment type="caution">
    <text evidence="2">The sequence shown here is derived from an EMBL/GenBank/DDBJ whole genome shotgun (WGS) entry which is preliminary data.</text>
</comment>
<gene>
    <name evidence="2" type="ORF">Ataiwa_18180</name>
</gene>
<evidence type="ECO:0000313" key="3">
    <source>
        <dbReference type="Proteomes" id="UP001307705"/>
    </source>
</evidence>
<evidence type="ECO:0008006" key="4">
    <source>
        <dbReference type="Google" id="ProtNLM"/>
    </source>
</evidence>
<proteinExistence type="predicted"/>